<gene>
    <name evidence="15" type="ORF">AKO1_007801</name>
</gene>
<evidence type="ECO:0000256" key="8">
    <source>
        <dbReference type="ARBA" id="ARBA00023204"/>
    </source>
</evidence>
<dbReference type="GO" id="GO:0006368">
    <property type="term" value="P:transcription elongation by RNA polymerase II"/>
    <property type="evidence" value="ECO:0007669"/>
    <property type="project" value="TreeGrafter"/>
</dbReference>
<dbReference type="PANTHER" id="PTHR13980">
    <property type="entry name" value="CDC68 RELATED"/>
    <property type="match status" value="1"/>
</dbReference>
<keyword evidence="4 10" id="KW-0227">DNA damage</keyword>
<dbReference type="SMART" id="SM01285">
    <property type="entry name" value="FACT-Spt16_Nlob"/>
    <property type="match status" value="1"/>
</dbReference>
<comment type="caution">
    <text evidence="15">The sequence shown here is derived from an EMBL/GenBank/DDBJ whole genome shotgun (WGS) entry which is preliminary data.</text>
</comment>
<evidence type="ECO:0000256" key="1">
    <source>
        <dbReference type="ARBA" id="ARBA00010779"/>
    </source>
</evidence>
<dbReference type="Gene3D" id="2.30.29.150">
    <property type="match status" value="1"/>
</dbReference>
<keyword evidence="7 10" id="KW-0804">Transcription</keyword>
<dbReference type="Pfam" id="PF08512">
    <property type="entry name" value="Rttp106-like_middle"/>
    <property type="match status" value="1"/>
</dbReference>
<dbReference type="InterPro" id="IPR013953">
    <property type="entry name" value="FACT_SPT16_M"/>
</dbReference>
<evidence type="ECO:0000259" key="13">
    <source>
        <dbReference type="SMART" id="SM01286"/>
    </source>
</evidence>
<feature type="region of interest" description="Disordered" evidence="11">
    <location>
        <begin position="928"/>
        <end position="1024"/>
    </location>
</feature>
<name>A0AAW2YQ39_9EUKA</name>
<keyword evidence="16" id="KW-1185">Reference proteome</keyword>
<evidence type="ECO:0000259" key="14">
    <source>
        <dbReference type="SMART" id="SM01287"/>
    </source>
</evidence>
<dbReference type="PANTHER" id="PTHR13980:SF15">
    <property type="entry name" value="FACT COMPLEX SUBUNIT SPT16"/>
    <property type="match status" value="1"/>
</dbReference>
<dbReference type="Gene3D" id="2.30.29.210">
    <property type="entry name" value="FACT complex subunit Spt16p/Cdc68p"/>
    <property type="match status" value="1"/>
</dbReference>
<dbReference type="FunFam" id="2.30.29.30:FF:000017">
    <property type="entry name" value="FACT complex subunit SPT16"/>
    <property type="match status" value="1"/>
</dbReference>
<dbReference type="SUPFAM" id="SSF55920">
    <property type="entry name" value="Creatinase/aminopeptidase"/>
    <property type="match status" value="1"/>
</dbReference>
<dbReference type="FunFam" id="2.30.29.210:FF:000001">
    <property type="entry name" value="FACT complex subunit spt16"/>
    <property type="match status" value="1"/>
</dbReference>
<proteinExistence type="inferred from homology"/>
<evidence type="ECO:0000256" key="4">
    <source>
        <dbReference type="ARBA" id="ARBA00022763"/>
    </source>
</evidence>
<dbReference type="Gene3D" id="2.30.29.30">
    <property type="entry name" value="Pleckstrin-homology domain (PH domain)/Phosphotyrosine-binding domain (PTB)"/>
    <property type="match status" value="1"/>
</dbReference>
<keyword evidence="5 10" id="KW-0805">Transcription regulation</keyword>
<feature type="compositionally biased region" description="Acidic residues" evidence="11">
    <location>
        <begin position="934"/>
        <end position="991"/>
    </location>
</feature>
<comment type="subcellular location">
    <subcellularLocation>
        <location evidence="10">Nucleus</location>
    </subcellularLocation>
    <subcellularLocation>
        <location evidence="10">Chromosome</location>
    </subcellularLocation>
</comment>
<dbReference type="Pfam" id="PF08644">
    <property type="entry name" value="SPT16"/>
    <property type="match status" value="1"/>
</dbReference>
<dbReference type="GO" id="GO:0031491">
    <property type="term" value="F:nucleosome binding"/>
    <property type="evidence" value="ECO:0007669"/>
    <property type="project" value="TreeGrafter"/>
</dbReference>
<feature type="domain" description="Histone chaperone RTT106/FACT complex subunit SPT16-like middle" evidence="14">
    <location>
        <begin position="807"/>
        <end position="897"/>
    </location>
</feature>
<dbReference type="InterPro" id="IPR013719">
    <property type="entry name" value="RTT106/SPT16-like_middle_dom"/>
</dbReference>
<dbReference type="InterPro" id="IPR036005">
    <property type="entry name" value="Creatinase/aminopeptidase-like"/>
</dbReference>
<evidence type="ECO:0000256" key="3">
    <source>
        <dbReference type="ARBA" id="ARBA00022705"/>
    </source>
</evidence>
<comment type="subunit">
    <text evidence="10">Component of the FACT complex.</text>
</comment>
<dbReference type="Pfam" id="PF14826">
    <property type="entry name" value="FACT-Spt16_Nlob"/>
    <property type="match status" value="1"/>
</dbReference>
<keyword evidence="9 10" id="KW-0539">Nucleus</keyword>
<dbReference type="SMART" id="SM01286">
    <property type="entry name" value="SPT16"/>
    <property type="match status" value="1"/>
</dbReference>
<dbReference type="Pfam" id="PF00557">
    <property type="entry name" value="Peptidase_M24"/>
    <property type="match status" value="1"/>
</dbReference>
<feature type="domain" description="FACT complex subunit SPT16 N-terminal lobe" evidence="12">
    <location>
        <begin position="8"/>
        <end position="162"/>
    </location>
</feature>
<dbReference type="SMART" id="SM01287">
    <property type="entry name" value="Rtt106"/>
    <property type="match status" value="1"/>
</dbReference>
<evidence type="ECO:0000313" key="16">
    <source>
        <dbReference type="Proteomes" id="UP001431209"/>
    </source>
</evidence>
<evidence type="ECO:0000256" key="6">
    <source>
        <dbReference type="ARBA" id="ARBA00023054"/>
    </source>
</evidence>
<dbReference type="EMBL" id="JAOPGA020000577">
    <property type="protein sequence ID" value="KAL0479576.1"/>
    <property type="molecule type" value="Genomic_DNA"/>
</dbReference>
<feature type="region of interest" description="Disordered" evidence="11">
    <location>
        <begin position="432"/>
        <end position="457"/>
    </location>
</feature>
<accession>A0AAW2YQ39</accession>
<comment type="function">
    <text evidence="10">Component of the FACT complex, a general chromatin factor that acts to reorganize nucleosomes. The FACT complex is involved in multiple processes that require DNA as a template such as mRNA elongation, DNA replication and DNA repair. During transcription elongation the FACT complex acts as a histone chaperone that both destabilizes and restores nucleosomal structure. It facilitates the passage of RNA polymerase II and transcription by promoting the dissociation of one histone H2A-H2B dimer from the nucleosome, then subsequently promotes the reestablishment of the nucleosome following the passage of RNA polymerase II.</text>
</comment>
<dbReference type="GO" id="GO:0035101">
    <property type="term" value="C:FACT complex"/>
    <property type="evidence" value="ECO:0007669"/>
    <property type="project" value="UniProtKB-UniRule"/>
</dbReference>
<dbReference type="GO" id="GO:0006260">
    <property type="term" value="P:DNA replication"/>
    <property type="evidence" value="ECO:0007669"/>
    <property type="project" value="UniProtKB-KW"/>
</dbReference>
<evidence type="ECO:0000259" key="12">
    <source>
        <dbReference type="SMART" id="SM01285"/>
    </source>
</evidence>
<keyword evidence="3 10" id="KW-0235">DNA replication</keyword>
<organism evidence="15 16">
    <name type="scientific">Acrasis kona</name>
    <dbReference type="NCBI Taxonomy" id="1008807"/>
    <lineage>
        <taxon>Eukaryota</taxon>
        <taxon>Discoba</taxon>
        <taxon>Heterolobosea</taxon>
        <taxon>Tetramitia</taxon>
        <taxon>Eutetramitia</taxon>
        <taxon>Acrasidae</taxon>
        <taxon>Acrasis</taxon>
    </lineage>
</organism>
<keyword evidence="8 10" id="KW-0234">DNA repair</keyword>
<comment type="similarity">
    <text evidence="1 10">Belongs to the peptidase M24 family. SPT16 subfamily.</text>
</comment>
<evidence type="ECO:0000256" key="2">
    <source>
        <dbReference type="ARBA" id="ARBA00022454"/>
    </source>
</evidence>
<sequence length="1024" mass="117669">MSNASVKLDETTFFNRLQRIFEHYRQKPELWGGVDSFVSAGGLLDSESEFDSPKSTVLGIWLLGYEFTETIMFFNKDVVHFYTNTKKVNILQPLVEKNKAMVQIHDHSKISKEDFLKRVNPGKKVGIIAEDRTKLKGQRMSDWFQELDNRTDFEKIDITAAIANLFVVHTGTEVNFLKLSGSIVSLALKRNFKTSMEGTIEDDKKKPHRQFADDVEEYVNNYKKKASKDDVVETAFNPIIQSGAGNYDLKSIGATSDGNDLHFGTIIAQLGVRYNGYCSTIARTYMVGPSNAEEADYNLLVEVYQNVLKNLKIGNKMNTIYKSARSLVEKTKPSLLPHFLDHVGYALGVTPCQTEYMINEHIEQVISSNMTICIHVGFKDVPDPSQSDIKKQSYSLLVADTFLIHSDNQQPPTALTNGKMNYEECSYTLDDEDDDEEMKENSHSNHSQSNIDIDSEVRLTRTREKQGEIQNAEDLRKKRQEEILAKKQSEFKKRGKSNDDSEQVEHLTMDEKLANGEVYSYKSVSDYPKELKRNKVMVDHKRETVLFPINGTHVPFHISTIKNVSKADENDYTVLRINFKTMQQNFGQSYAPAKMFPHATFIKEISLKSKNPENLSTALRLIQESRKRVTQRERDIHTHGEEVQQGDLILTRGANKPARLPDVYIRPGKKQIGTLECHENGLRFVPQREVKGSTGKQDILFSNIKHAFFQSATNKDIVVLLSFHLHSPLMIGKKTFLDIQFYTEVVEEYHNITGRFRQSTSEMESMEEERRERALKNKLNREFKAFSNKVEEKGNLEFESPYRDLEFAGTPYRSSVMLAPTVNCLVSLSEYPVFVLPLDEVEIVNFERIKLGLKNFDIVFVLKDYNKPVVSVNIIPIQKLDDIKNWLNQMEIKYFEGVANLAWANILKTIRDDRANWDPWSADKGWNSFLNLDDGQDDDDPEDNEEDDYNPSEDDGDESEDYNSEQDTDDDDEYAVDDDSDEGVDWDEMEKDAEKSDRRAREKRGDYSDEENEGKQPAKKRQKK</sequence>
<dbReference type="Pfam" id="PF24824">
    <property type="entry name" value="PH_SPT16"/>
    <property type="match status" value="1"/>
</dbReference>
<dbReference type="InterPro" id="IPR056595">
    <property type="entry name" value="Fact-SPT16_PH"/>
</dbReference>
<reference evidence="15 16" key="1">
    <citation type="submission" date="2024-03" db="EMBL/GenBank/DDBJ databases">
        <title>The Acrasis kona genome and developmental transcriptomes reveal deep origins of eukaryotic multicellular pathways.</title>
        <authorList>
            <person name="Sheikh S."/>
            <person name="Fu C.-J."/>
            <person name="Brown M.W."/>
            <person name="Baldauf S.L."/>
        </authorList>
    </citation>
    <scope>NUCLEOTIDE SEQUENCE [LARGE SCALE GENOMIC DNA]</scope>
    <source>
        <strain evidence="15 16">ATCC MYA-3509</strain>
    </source>
</reference>
<evidence type="ECO:0000256" key="10">
    <source>
        <dbReference type="RuleBase" id="RU367052"/>
    </source>
</evidence>
<dbReference type="InterPro" id="IPR040258">
    <property type="entry name" value="Spt16"/>
</dbReference>
<feature type="region of interest" description="Disordered" evidence="11">
    <location>
        <begin position="487"/>
        <end position="509"/>
    </location>
</feature>
<dbReference type="Proteomes" id="UP001431209">
    <property type="component" value="Unassembled WGS sequence"/>
</dbReference>
<dbReference type="Gene3D" id="3.90.230.10">
    <property type="entry name" value="Creatinase/methionine aminopeptidase superfamily"/>
    <property type="match status" value="1"/>
</dbReference>
<dbReference type="Gene3D" id="3.40.350.10">
    <property type="entry name" value="Creatinase/prolidase N-terminal domain"/>
    <property type="match status" value="1"/>
</dbReference>
<keyword evidence="2 10" id="KW-0158">Chromosome</keyword>
<evidence type="ECO:0000256" key="5">
    <source>
        <dbReference type="ARBA" id="ARBA00023015"/>
    </source>
</evidence>
<dbReference type="InterPro" id="IPR000994">
    <property type="entry name" value="Pept_M24"/>
</dbReference>
<dbReference type="InterPro" id="IPR029149">
    <property type="entry name" value="Creatin/AminoP/Spt16_N"/>
</dbReference>
<dbReference type="AlphaFoldDB" id="A0AAW2YQ39"/>
<evidence type="ECO:0000256" key="9">
    <source>
        <dbReference type="ARBA" id="ARBA00023242"/>
    </source>
</evidence>
<keyword evidence="6" id="KW-0175">Coiled coil</keyword>
<evidence type="ECO:0000256" key="11">
    <source>
        <dbReference type="SAM" id="MobiDB-lite"/>
    </source>
</evidence>
<evidence type="ECO:0000313" key="15">
    <source>
        <dbReference type="EMBL" id="KAL0479576.1"/>
    </source>
</evidence>
<dbReference type="InterPro" id="IPR029148">
    <property type="entry name" value="FACT-SPT16_Nlobe"/>
</dbReference>
<dbReference type="InterPro" id="IPR011993">
    <property type="entry name" value="PH-like_dom_sf"/>
</dbReference>
<feature type="compositionally biased region" description="Basic and acidic residues" evidence="11">
    <location>
        <begin position="992"/>
        <end position="1007"/>
    </location>
</feature>
<protein>
    <recommendedName>
        <fullName evidence="10">FACT complex subunit</fullName>
    </recommendedName>
</protein>
<evidence type="ECO:0000256" key="7">
    <source>
        <dbReference type="ARBA" id="ARBA00023163"/>
    </source>
</evidence>
<feature type="domain" description="FACT complex subunit SPT16 middle" evidence="13">
    <location>
        <begin position="536"/>
        <end position="684"/>
    </location>
</feature>
<dbReference type="GO" id="GO:0006281">
    <property type="term" value="P:DNA repair"/>
    <property type="evidence" value="ECO:0007669"/>
    <property type="project" value="UniProtKB-UniRule"/>
</dbReference>